<evidence type="ECO:0000313" key="1">
    <source>
        <dbReference type="EMBL" id="KAL3312866.1"/>
    </source>
</evidence>
<organism evidence="1 2">
    <name type="scientific">Cichlidogyrus casuarinus</name>
    <dbReference type="NCBI Taxonomy" id="1844966"/>
    <lineage>
        <taxon>Eukaryota</taxon>
        <taxon>Metazoa</taxon>
        <taxon>Spiralia</taxon>
        <taxon>Lophotrochozoa</taxon>
        <taxon>Platyhelminthes</taxon>
        <taxon>Monogenea</taxon>
        <taxon>Monopisthocotylea</taxon>
        <taxon>Dactylogyridea</taxon>
        <taxon>Ancyrocephalidae</taxon>
        <taxon>Cichlidogyrus</taxon>
    </lineage>
</organism>
<comment type="caution">
    <text evidence="1">The sequence shown here is derived from an EMBL/GenBank/DDBJ whole genome shotgun (WGS) entry which is preliminary data.</text>
</comment>
<dbReference type="Proteomes" id="UP001626550">
    <property type="component" value="Unassembled WGS sequence"/>
</dbReference>
<dbReference type="EMBL" id="JBJKFK010001521">
    <property type="protein sequence ID" value="KAL3312866.1"/>
    <property type="molecule type" value="Genomic_DNA"/>
</dbReference>
<name>A0ABD2Q2A8_9PLAT</name>
<reference evidence="1 2" key="1">
    <citation type="submission" date="2024-11" db="EMBL/GenBank/DDBJ databases">
        <title>Adaptive evolution of stress response genes in parasites aligns with host niche diversity.</title>
        <authorList>
            <person name="Hahn C."/>
            <person name="Resl P."/>
        </authorList>
    </citation>
    <scope>NUCLEOTIDE SEQUENCE [LARGE SCALE GENOMIC DNA]</scope>
    <source>
        <strain evidence="1">EGGRZ-B1_66</strain>
        <tissue evidence="1">Body</tissue>
    </source>
</reference>
<protein>
    <submittedName>
        <fullName evidence="1">Uncharacterized protein</fullName>
    </submittedName>
</protein>
<sequence>MKENGLWSVQLPERLLKREARTKVYLVDIRFAGIQIDKRKSSNEREPVDSQTEFCESIWAVLVVPEEGNEQLVNTADTSFVQLLSQISYVTARIVKEKADLFQDTDFVSQTSDTITYRHRDRTLCSLDSHYLVDKEDDEQKDANLLNAELILKPLRGTGFGKGVAFNKLEDLKYLSLSDWKGCCWDQGYVGKVNRFQLNLYNCNQMDVLTLSLIGPKALHVPVKCFLLNDASSLQGDSVVSVISYMVKYSTPVVGTHLLYLKLNEKLSVHNTYCIQVLQPILYNQFRIRESPRKANLFSRLVNSKEALVPSTKFLSNQRKIKSSESGAVQSVKFAINTNPESFSQINAESHVANFINDLIKIPVGKQLTVDILRNCDANEAWPKGADGKSEILVTLWRILSSHDPVSEGFIRVGRREMRMQFVKTIPVFNDQENFRRYFLKSRIYSPGSYLLEISFYDELVRGFVPMADGPVNLTVFDDNVAQTESFMELRGPGVEPGLLNEEREELIVDLRNFNRVTQELEFVFFGPKTTFYLQVSRLNHVSELVKVVYSINEACTLNIMVCSHLS</sequence>
<proteinExistence type="predicted"/>
<keyword evidence="2" id="KW-1185">Reference proteome</keyword>
<gene>
    <name evidence="1" type="ORF">Ciccas_008538</name>
</gene>
<accession>A0ABD2Q2A8</accession>
<evidence type="ECO:0000313" key="2">
    <source>
        <dbReference type="Proteomes" id="UP001626550"/>
    </source>
</evidence>
<dbReference type="AlphaFoldDB" id="A0ABD2Q2A8"/>